<accession>A0A1W1HGA5</accession>
<reference evidence="1 2" key="1">
    <citation type="submission" date="2017-03" db="EMBL/GenBank/DDBJ databases">
        <authorList>
            <person name="Afonso C.L."/>
            <person name="Miller P.J."/>
            <person name="Scott M.A."/>
            <person name="Spackman E."/>
            <person name="Goraichik I."/>
            <person name="Dimitrov K.M."/>
            <person name="Suarez D.L."/>
            <person name="Swayne D.E."/>
        </authorList>
    </citation>
    <scope>NUCLEOTIDE SEQUENCE [LARGE SCALE GENOMIC DNA]</scope>
    <source>
        <strain evidence="1">PRJEB14757</strain>
    </source>
</reference>
<keyword evidence="2" id="KW-1185">Reference proteome</keyword>
<dbReference type="STRING" id="1246637.MTBBW1_3120001"/>
<organism evidence="1 2">
    <name type="scientific">Desulfamplus magnetovallimortis</name>
    <dbReference type="NCBI Taxonomy" id="1246637"/>
    <lineage>
        <taxon>Bacteria</taxon>
        <taxon>Pseudomonadati</taxon>
        <taxon>Thermodesulfobacteriota</taxon>
        <taxon>Desulfobacteria</taxon>
        <taxon>Desulfobacterales</taxon>
        <taxon>Desulfobacteraceae</taxon>
        <taxon>Desulfamplus</taxon>
    </lineage>
</organism>
<evidence type="ECO:0000313" key="1">
    <source>
        <dbReference type="EMBL" id="SLM31418.1"/>
    </source>
</evidence>
<proteinExistence type="predicted"/>
<dbReference type="AlphaFoldDB" id="A0A1W1HGA5"/>
<protein>
    <submittedName>
        <fullName evidence="1">Uncharacterized protein</fullName>
    </submittedName>
</protein>
<sequence>MPVIRQGFIRSGIEHGILMKPPLLICIALEEGIYKDMDAVARCKLVVIHQFVFFQLITV</sequence>
<name>A0A1W1HGA5_9BACT</name>
<gene>
    <name evidence="1" type="ORF">MTBBW1_3120001</name>
</gene>
<dbReference type="EMBL" id="FWEV01000238">
    <property type="protein sequence ID" value="SLM31418.1"/>
    <property type="molecule type" value="Genomic_DNA"/>
</dbReference>
<dbReference type="Proteomes" id="UP000191931">
    <property type="component" value="Unassembled WGS sequence"/>
</dbReference>
<evidence type="ECO:0000313" key="2">
    <source>
        <dbReference type="Proteomes" id="UP000191931"/>
    </source>
</evidence>